<sequence length="180" mass="18361">MTRPPHGWTSQRTPIFGDSRAVAIRKGDASMMLTLSLTGRNVSPKALATSISELVVAVTGCCWAIATSLWAPLILVDGSASTTAGGCALGLACSTAWRMVSTAGEDGSPSNKILLTSVAQIVPLVMNSRGPRATSGPNIRNAAGAKSTTSAAVNAPTSNGSLSNAQGSYPLKCKETDQNV</sequence>
<evidence type="ECO:0000313" key="3">
    <source>
        <dbReference type="WBParaSite" id="nRc.2.0.1.t40891-RA"/>
    </source>
</evidence>
<keyword evidence="2" id="KW-1185">Reference proteome</keyword>
<protein>
    <submittedName>
        <fullName evidence="3">Uncharacterized protein</fullName>
    </submittedName>
</protein>
<proteinExistence type="predicted"/>
<evidence type="ECO:0000313" key="2">
    <source>
        <dbReference type="Proteomes" id="UP000887565"/>
    </source>
</evidence>
<name>A0A915KQ66_ROMCU</name>
<dbReference type="WBParaSite" id="nRc.2.0.1.t40891-RA">
    <property type="protein sequence ID" value="nRc.2.0.1.t40891-RA"/>
    <property type="gene ID" value="nRc.2.0.1.g40891"/>
</dbReference>
<organism evidence="2 3">
    <name type="scientific">Romanomermis culicivorax</name>
    <name type="common">Nematode worm</name>
    <dbReference type="NCBI Taxonomy" id="13658"/>
    <lineage>
        <taxon>Eukaryota</taxon>
        <taxon>Metazoa</taxon>
        <taxon>Ecdysozoa</taxon>
        <taxon>Nematoda</taxon>
        <taxon>Enoplea</taxon>
        <taxon>Dorylaimia</taxon>
        <taxon>Mermithida</taxon>
        <taxon>Mermithoidea</taxon>
        <taxon>Mermithidae</taxon>
        <taxon>Romanomermis</taxon>
    </lineage>
</organism>
<feature type="compositionally biased region" description="Polar residues" evidence="1">
    <location>
        <begin position="146"/>
        <end position="167"/>
    </location>
</feature>
<accession>A0A915KQ66</accession>
<dbReference type="AlphaFoldDB" id="A0A915KQ66"/>
<dbReference type="Proteomes" id="UP000887565">
    <property type="component" value="Unplaced"/>
</dbReference>
<feature type="region of interest" description="Disordered" evidence="1">
    <location>
        <begin position="129"/>
        <end position="180"/>
    </location>
</feature>
<evidence type="ECO:0000256" key="1">
    <source>
        <dbReference type="SAM" id="MobiDB-lite"/>
    </source>
</evidence>
<reference evidence="3" key="1">
    <citation type="submission" date="2022-11" db="UniProtKB">
        <authorList>
            <consortium name="WormBaseParasite"/>
        </authorList>
    </citation>
    <scope>IDENTIFICATION</scope>
</reference>